<dbReference type="Pfam" id="PF00106">
    <property type="entry name" value="adh_short"/>
    <property type="match status" value="1"/>
</dbReference>
<dbReference type="GO" id="GO:0016491">
    <property type="term" value="F:oxidoreductase activity"/>
    <property type="evidence" value="ECO:0007669"/>
    <property type="project" value="TreeGrafter"/>
</dbReference>
<dbReference type="AlphaFoldDB" id="A0A2T2P9B6"/>
<dbReference type="InterPro" id="IPR036291">
    <property type="entry name" value="NAD(P)-bd_dom_sf"/>
</dbReference>
<keyword evidence="3" id="KW-1185">Reference proteome</keyword>
<dbReference type="EMBL" id="KZ678128">
    <property type="protein sequence ID" value="PSN74254.1"/>
    <property type="molecule type" value="Genomic_DNA"/>
</dbReference>
<dbReference type="PANTHER" id="PTHR43544">
    <property type="entry name" value="SHORT-CHAIN DEHYDROGENASE/REDUCTASE"/>
    <property type="match status" value="1"/>
</dbReference>
<dbReference type="GO" id="GO:0005737">
    <property type="term" value="C:cytoplasm"/>
    <property type="evidence" value="ECO:0007669"/>
    <property type="project" value="TreeGrafter"/>
</dbReference>
<dbReference type="Gene3D" id="3.40.50.720">
    <property type="entry name" value="NAD(P)-binding Rossmann-like Domain"/>
    <property type="match status" value="1"/>
</dbReference>
<sequence>MSPKQIILVTGANNGIGYDTSYKLVAQSPNNHVIMGSRNIAKGEKALNELQARNPRGTLSLVVLDINSDESINSAVETIRGDFGRVDVLVNNAGVYEHGVSRAKLRSVFETNVFGPTLLAEAILPLLNASKTRKIINVSSLLGSINQRCDPSFSYYGVTADVYRMSKASLNMLSACQYHTLKDEGFKVWAYCPGYVVTDLSGADDRQNRVDSGAESAETSAHGIWEIIEGKRDAEAGTFIGRYGQSNPW</sequence>
<name>A0A2T2P9B6_CORCC</name>
<protein>
    <submittedName>
        <fullName evidence="2">Short chain dehydrogenase</fullName>
    </submittedName>
</protein>
<dbReference type="SUPFAM" id="SSF51735">
    <property type="entry name" value="NAD(P)-binding Rossmann-fold domains"/>
    <property type="match status" value="1"/>
</dbReference>
<dbReference type="Proteomes" id="UP000240883">
    <property type="component" value="Unassembled WGS sequence"/>
</dbReference>
<reference evidence="2 3" key="1">
    <citation type="journal article" date="2018" name="Front. Microbiol.">
        <title>Genome-Wide Analysis of Corynespora cassiicola Leaf Fall Disease Putative Effectors.</title>
        <authorList>
            <person name="Lopez D."/>
            <person name="Ribeiro S."/>
            <person name="Label P."/>
            <person name="Fumanal B."/>
            <person name="Venisse J.S."/>
            <person name="Kohler A."/>
            <person name="de Oliveira R.R."/>
            <person name="Labutti K."/>
            <person name="Lipzen A."/>
            <person name="Lail K."/>
            <person name="Bauer D."/>
            <person name="Ohm R.A."/>
            <person name="Barry K.W."/>
            <person name="Spatafora J."/>
            <person name="Grigoriev I.V."/>
            <person name="Martin F.M."/>
            <person name="Pujade-Renaud V."/>
        </authorList>
    </citation>
    <scope>NUCLEOTIDE SEQUENCE [LARGE SCALE GENOMIC DNA]</scope>
    <source>
        <strain evidence="2 3">Philippines</strain>
    </source>
</reference>
<dbReference type="OrthoDB" id="7289984at2759"/>
<dbReference type="PRINTS" id="PR00081">
    <property type="entry name" value="GDHRDH"/>
</dbReference>
<dbReference type="InterPro" id="IPR002347">
    <property type="entry name" value="SDR_fam"/>
</dbReference>
<gene>
    <name evidence="2" type="ORF">BS50DRAFT_670688</name>
</gene>
<organism evidence="2 3">
    <name type="scientific">Corynespora cassiicola Philippines</name>
    <dbReference type="NCBI Taxonomy" id="1448308"/>
    <lineage>
        <taxon>Eukaryota</taxon>
        <taxon>Fungi</taxon>
        <taxon>Dikarya</taxon>
        <taxon>Ascomycota</taxon>
        <taxon>Pezizomycotina</taxon>
        <taxon>Dothideomycetes</taxon>
        <taxon>Pleosporomycetidae</taxon>
        <taxon>Pleosporales</taxon>
        <taxon>Corynesporascaceae</taxon>
        <taxon>Corynespora</taxon>
    </lineage>
</organism>
<dbReference type="PANTHER" id="PTHR43544:SF32">
    <property type="entry name" value="CHAIN DEHYDROGENASE, PUTATIVE (AFU_ORTHOLOGUE AFUA_5G01530)-RELATED"/>
    <property type="match status" value="1"/>
</dbReference>
<proteinExistence type="inferred from homology"/>
<comment type="similarity">
    <text evidence="1">Belongs to the short-chain dehydrogenases/reductases (SDR) family.</text>
</comment>
<evidence type="ECO:0000256" key="1">
    <source>
        <dbReference type="ARBA" id="ARBA00006484"/>
    </source>
</evidence>
<evidence type="ECO:0000313" key="3">
    <source>
        <dbReference type="Proteomes" id="UP000240883"/>
    </source>
</evidence>
<dbReference type="GO" id="GO:0019748">
    <property type="term" value="P:secondary metabolic process"/>
    <property type="evidence" value="ECO:0007669"/>
    <property type="project" value="TreeGrafter"/>
</dbReference>
<evidence type="ECO:0000313" key="2">
    <source>
        <dbReference type="EMBL" id="PSN74254.1"/>
    </source>
</evidence>
<accession>A0A2T2P9B6</accession>
<dbReference type="InterPro" id="IPR051468">
    <property type="entry name" value="Fungal_SecMetab_SDRs"/>
</dbReference>